<reference evidence="3 4" key="1">
    <citation type="submission" date="2017-11" db="EMBL/GenBank/DDBJ databases">
        <title>Infants hospitalized years apart are colonized by the same room-sourced microbial strains.</title>
        <authorList>
            <person name="Brooks B."/>
            <person name="Olm M.R."/>
            <person name="Firek B.A."/>
            <person name="Baker R."/>
            <person name="Thomas B.C."/>
            <person name="Morowitz M.J."/>
            <person name="Banfield J.F."/>
        </authorList>
    </citation>
    <scope>NUCLEOTIDE SEQUENCE [LARGE SCALE GENOMIC DNA]</scope>
    <source>
        <strain evidence="3">S2_009_000_R2_76</strain>
    </source>
</reference>
<dbReference type="InterPro" id="IPR014347">
    <property type="entry name" value="Tautomerase/MIF_sf"/>
</dbReference>
<evidence type="ECO:0000256" key="1">
    <source>
        <dbReference type="ARBA" id="ARBA00023235"/>
    </source>
</evidence>
<evidence type="ECO:0000313" key="4">
    <source>
        <dbReference type="Proteomes" id="UP000249645"/>
    </source>
</evidence>
<accession>A0A2W5GXQ4</accession>
<protein>
    <submittedName>
        <fullName evidence="3">4-oxalocrotonate tautomerase</fullName>
    </submittedName>
</protein>
<dbReference type="Gene3D" id="3.30.429.10">
    <property type="entry name" value="Macrophage Migration Inhibitory Factor"/>
    <property type="match status" value="1"/>
</dbReference>
<keyword evidence="1" id="KW-0413">Isomerase</keyword>
<evidence type="ECO:0000313" key="3">
    <source>
        <dbReference type="EMBL" id="PZP50596.1"/>
    </source>
</evidence>
<proteinExistence type="predicted"/>
<dbReference type="SUPFAM" id="SSF55331">
    <property type="entry name" value="Tautomerase/MIF"/>
    <property type="match status" value="1"/>
</dbReference>
<feature type="domain" description="4-oxalocrotonate tautomerase-like" evidence="2">
    <location>
        <begin position="13"/>
        <end position="63"/>
    </location>
</feature>
<organism evidence="3 4">
    <name type="scientific">Pseudopedobacter saltans</name>
    <dbReference type="NCBI Taxonomy" id="151895"/>
    <lineage>
        <taxon>Bacteria</taxon>
        <taxon>Pseudomonadati</taxon>
        <taxon>Bacteroidota</taxon>
        <taxon>Sphingobacteriia</taxon>
        <taxon>Sphingobacteriales</taxon>
        <taxon>Sphingobacteriaceae</taxon>
        <taxon>Pseudopedobacter</taxon>
    </lineage>
</organism>
<comment type="caution">
    <text evidence="3">The sequence shown here is derived from an EMBL/GenBank/DDBJ whole genome shotgun (WGS) entry which is preliminary data.</text>
</comment>
<dbReference type="Pfam" id="PF01361">
    <property type="entry name" value="Tautomerase"/>
    <property type="match status" value="1"/>
</dbReference>
<dbReference type="AlphaFoldDB" id="A0A2W5GXQ4"/>
<dbReference type="InterPro" id="IPR004370">
    <property type="entry name" value="4-OT-like_dom"/>
</dbReference>
<gene>
    <name evidence="3" type="ORF">DI598_05240</name>
</gene>
<evidence type="ECO:0000259" key="2">
    <source>
        <dbReference type="Pfam" id="PF01361"/>
    </source>
</evidence>
<dbReference type="Proteomes" id="UP000249645">
    <property type="component" value="Unassembled WGS sequence"/>
</dbReference>
<name>A0A2W5GXQ4_9SPHI</name>
<dbReference type="GO" id="GO:0016853">
    <property type="term" value="F:isomerase activity"/>
    <property type="evidence" value="ECO:0007669"/>
    <property type="project" value="UniProtKB-KW"/>
</dbReference>
<sequence length="86" mass="10125">MPILFRIKMNKMPHLAIKLLEGKTEEQKKKLAAELVKTAQSIIGYGDESYSVSIEDFSWDDWQKKVYPEEIMERKEILYKKPGYTV</sequence>
<dbReference type="EMBL" id="QFOI01000061">
    <property type="protein sequence ID" value="PZP50596.1"/>
    <property type="molecule type" value="Genomic_DNA"/>
</dbReference>